<comment type="catalytic activity">
    <reaction evidence="1 5">
        <text>uridine(55) in tRNA = pseudouridine(55) in tRNA</text>
        <dbReference type="Rhea" id="RHEA:42532"/>
        <dbReference type="Rhea" id="RHEA-COMP:10101"/>
        <dbReference type="Rhea" id="RHEA-COMP:10102"/>
        <dbReference type="ChEBI" id="CHEBI:65314"/>
        <dbReference type="ChEBI" id="CHEBI:65315"/>
        <dbReference type="EC" id="5.4.99.25"/>
    </reaction>
</comment>
<keyword evidence="9" id="KW-1185">Reference proteome</keyword>
<evidence type="ECO:0000259" key="7">
    <source>
        <dbReference type="Pfam" id="PF16198"/>
    </source>
</evidence>
<feature type="domain" description="tRNA pseudouridylate synthase B C-terminal" evidence="7">
    <location>
        <begin position="181"/>
        <end position="225"/>
    </location>
</feature>
<evidence type="ECO:0000256" key="2">
    <source>
        <dbReference type="ARBA" id="ARBA00005642"/>
    </source>
</evidence>
<dbReference type="PANTHER" id="PTHR13767:SF2">
    <property type="entry name" value="PSEUDOURIDYLATE SYNTHASE TRUB1"/>
    <property type="match status" value="1"/>
</dbReference>
<proteinExistence type="inferred from homology"/>
<dbReference type="RefSeq" id="WP_091681182.1">
    <property type="nucleotide sequence ID" value="NZ_FOSN01000006.1"/>
</dbReference>
<evidence type="ECO:0000313" key="9">
    <source>
        <dbReference type="Proteomes" id="UP000198755"/>
    </source>
</evidence>
<name>A0A1I3YS42_9HYPH</name>
<evidence type="ECO:0000256" key="4">
    <source>
        <dbReference type="ARBA" id="ARBA00023235"/>
    </source>
</evidence>
<feature type="domain" description="Pseudouridine synthase II N-terminal" evidence="6">
    <location>
        <begin position="33"/>
        <end position="180"/>
    </location>
</feature>
<dbReference type="Proteomes" id="UP000198755">
    <property type="component" value="Unassembled WGS sequence"/>
</dbReference>
<dbReference type="HAMAP" id="MF_01080">
    <property type="entry name" value="TruB_bact"/>
    <property type="match status" value="1"/>
</dbReference>
<dbReference type="EC" id="5.4.99.25" evidence="5"/>
<dbReference type="EMBL" id="FOSN01000006">
    <property type="protein sequence ID" value="SFK34747.1"/>
    <property type="molecule type" value="Genomic_DNA"/>
</dbReference>
<dbReference type="PANTHER" id="PTHR13767">
    <property type="entry name" value="TRNA-PSEUDOURIDINE SYNTHASE"/>
    <property type="match status" value="1"/>
</dbReference>
<dbReference type="GO" id="GO:0031119">
    <property type="term" value="P:tRNA pseudouridine synthesis"/>
    <property type="evidence" value="ECO:0007669"/>
    <property type="project" value="UniProtKB-UniRule"/>
</dbReference>
<keyword evidence="3 5" id="KW-0819">tRNA processing</keyword>
<gene>
    <name evidence="5" type="primary">truB</name>
    <name evidence="8" type="ORF">SAMN05444581_106151</name>
</gene>
<dbReference type="AlphaFoldDB" id="A0A1I3YS42"/>
<dbReference type="Gene3D" id="3.30.2350.10">
    <property type="entry name" value="Pseudouridine synthase"/>
    <property type="match status" value="1"/>
</dbReference>
<keyword evidence="4 5" id="KW-0413">Isomerase</keyword>
<dbReference type="GO" id="GO:1990481">
    <property type="term" value="P:mRNA pseudouridine synthesis"/>
    <property type="evidence" value="ECO:0007669"/>
    <property type="project" value="TreeGrafter"/>
</dbReference>
<evidence type="ECO:0000259" key="6">
    <source>
        <dbReference type="Pfam" id="PF01509"/>
    </source>
</evidence>
<dbReference type="Pfam" id="PF16198">
    <property type="entry name" value="TruB_C_2"/>
    <property type="match status" value="1"/>
</dbReference>
<evidence type="ECO:0000256" key="3">
    <source>
        <dbReference type="ARBA" id="ARBA00022694"/>
    </source>
</evidence>
<dbReference type="InterPro" id="IPR032819">
    <property type="entry name" value="TruB_C"/>
</dbReference>
<accession>A0A1I3YS42</accession>
<dbReference type="GO" id="GO:0003723">
    <property type="term" value="F:RNA binding"/>
    <property type="evidence" value="ECO:0007669"/>
    <property type="project" value="InterPro"/>
</dbReference>
<dbReference type="STRING" id="1612308.SAMN05444581_106151"/>
<feature type="active site" description="Nucleophile" evidence="5">
    <location>
        <position position="48"/>
    </location>
</feature>
<dbReference type="InterPro" id="IPR002501">
    <property type="entry name" value="PsdUridine_synth_N"/>
</dbReference>
<dbReference type="GO" id="GO:0160148">
    <property type="term" value="F:tRNA pseudouridine(55) synthase activity"/>
    <property type="evidence" value="ECO:0007669"/>
    <property type="project" value="UniProtKB-EC"/>
</dbReference>
<comment type="similarity">
    <text evidence="2 5">Belongs to the pseudouridine synthase TruB family. Type 1 subfamily.</text>
</comment>
<evidence type="ECO:0000256" key="5">
    <source>
        <dbReference type="HAMAP-Rule" id="MF_01080"/>
    </source>
</evidence>
<dbReference type="InterPro" id="IPR020103">
    <property type="entry name" value="PsdUridine_synth_cat_dom_sf"/>
</dbReference>
<reference evidence="8 9" key="1">
    <citation type="submission" date="2016-10" db="EMBL/GenBank/DDBJ databases">
        <authorList>
            <person name="de Groot N.N."/>
        </authorList>
    </citation>
    <scope>NUCLEOTIDE SEQUENCE [LARGE SCALE GENOMIC DNA]</scope>
    <source>
        <strain evidence="8 9">NE2</strain>
    </source>
</reference>
<dbReference type="InterPro" id="IPR014780">
    <property type="entry name" value="tRNA_psdUridine_synth_TruB"/>
</dbReference>
<evidence type="ECO:0000256" key="1">
    <source>
        <dbReference type="ARBA" id="ARBA00000385"/>
    </source>
</evidence>
<dbReference type="OrthoDB" id="9802309at2"/>
<sequence>MNAPVSTRRCVDGWVVLDKPIGMTSTSAVSRLKHIFSAKKAGHAGTLDPLASGILPVAFGEATKTVPFVQDGEKAYRFTVRWGAETNTDDADGTITAQSDRRPAEAEILALLPGFVGTIQQKPPAFSAIKINGERAYDLARDGETPDLAFRPVTIHTLDLIRSDEDQSVFEATCGKGTYVRAIARDLGRTLGCYGHVTALRRTRVGPFREADMVTLTELTEGVFDGRAMRRVEAGLGEMARIAVDRDAAARLRRGQPVLLRGADAPADGSAYAACGGVVIAVGAIENGELVPARVFNLPF</sequence>
<dbReference type="SUPFAM" id="SSF55120">
    <property type="entry name" value="Pseudouridine synthase"/>
    <property type="match status" value="1"/>
</dbReference>
<evidence type="ECO:0000313" key="8">
    <source>
        <dbReference type="EMBL" id="SFK34747.1"/>
    </source>
</evidence>
<dbReference type="CDD" id="cd02573">
    <property type="entry name" value="PseudoU_synth_EcTruB"/>
    <property type="match status" value="1"/>
</dbReference>
<dbReference type="NCBIfam" id="TIGR00431">
    <property type="entry name" value="TruB"/>
    <property type="match status" value="1"/>
</dbReference>
<comment type="function">
    <text evidence="5">Responsible for synthesis of pseudouridine from uracil-55 in the psi GC loop of transfer RNAs.</text>
</comment>
<protein>
    <recommendedName>
        <fullName evidence="5">tRNA pseudouridine synthase B</fullName>
        <ecNumber evidence="5">5.4.99.25</ecNumber>
    </recommendedName>
    <alternativeName>
        <fullName evidence="5">tRNA pseudouridine(55) synthase</fullName>
        <shortName evidence="5">Psi55 synthase</shortName>
    </alternativeName>
    <alternativeName>
        <fullName evidence="5">tRNA pseudouridylate synthase</fullName>
    </alternativeName>
    <alternativeName>
        <fullName evidence="5">tRNA-uridine isomerase</fullName>
    </alternativeName>
</protein>
<organism evidence="8 9">
    <name type="scientific">Methylocapsa palsarum</name>
    <dbReference type="NCBI Taxonomy" id="1612308"/>
    <lineage>
        <taxon>Bacteria</taxon>
        <taxon>Pseudomonadati</taxon>
        <taxon>Pseudomonadota</taxon>
        <taxon>Alphaproteobacteria</taxon>
        <taxon>Hyphomicrobiales</taxon>
        <taxon>Beijerinckiaceae</taxon>
        <taxon>Methylocapsa</taxon>
    </lineage>
</organism>
<dbReference type="Pfam" id="PF01509">
    <property type="entry name" value="TruB_N"/>
    <property type="match status" value="1"/>
</dbReference>